<dbReference type="STRING" id="369401.SAMN05428642_102621"/>
<dbReference type="InterPro" id="IPR032508">
    <property type="entry name" value="FecR_C"/>
</dbReference>
<keyword evidence="1" id="KW-0812">Transmembrane</keyword>
<dbReference type="PANTHER" id="PTHR30273">
    <property type="entry name" value="PERIPLASMIC SIGNAL SENSOR AND SIGMA FACTOR ACTIVATOR FECR-RELATED"/>
    <property type="match status" value="1"/>
</dbReference>
<organism evidence="4 5">
    <name type="scientific">Flaviramulus basaltis</name>
    <dbReference type="NCBI Taxonomy" id="369401"/>
    <lineage>
        <taxon>Bacteria</taxon>
        <taxon>Pseudomonadati</taxon>
        <taxon>Bacteroidota</taxon>
        <taxon>Flavobacteriia</taxon>
        <taxon>Flavobacteriales</taxon>
        <taxon>Flavobacteriaceae</taxon>
        <taxon>Flaviramulus</taxon>
    </lineage>
</organism>
<dbReference type="Gene3D" id="3.55.50.30">
    <property type="match status" value="1"/>
</dbReference>
<dbReference type="Proteomes" id="UP000182544">
    <property type="component" value="Unassembled WGS sequence"/>
</dbReference>
<feature type="transmembrane region" description="Helical" evidence="1">
    <location>
        <begin position="84"/>
        <end position="101"/>
    </location>
</feature>
<dbReference type="Pfam" id="PF04773">
    <property type="entry name" value="FecR"/>
    <property type="match status" value="1"/>
</dbReference>
<name>A0A1K2IIZ3_9FLAO</name>
<dbReference type="PANTHER" id="PTHR30273:SF2">
    <property type="entry name" value="PROTEIN FECR"/>
    <property type="match status" value="1"/>
</dbReference>
<evidence type="ECO:0000256" key="1">
    <source>
        <dbReference type="SAM" id="Phobius"/>
    </source>
</evidence>
<dbReference type="InterPro" id="IPR006860">
    <property type="entry name" value="FecR"/>
</dbReference>
<dbReference type="GO" id="GO:0016989">
    <property type="term" value="F:sigma factor antagonist activity"/>
    <property type="evidence" value="ECO:0007669"/>
    <property type="project" value="TreeGrafter"/>
</dbReference>
<evidence type="ECO:0000259" key="2">
    <source>
        <dbReference type="Pfam" id="PF04773"/>
    </source>
</evidence>
<proteinExistence type="predicted"/>
<reference evidence="4 5" key="1">
    <citation type="submission" date="2016-10" db="EMBL/GenBank/DDBJ databases">
        <authorList>
            <person name="de Groot N.N."/>
        </authorList>
    </citation>
    <scope>NUCLEOTIDE SEQUENCE [LARGE SCALE GENOMIC DNA]</scope>
    <source>
        <strain evidence="4 5">DSM 18180</strain>
    </source>
</reference>
<keyword evidence="1" id="KW-1133">Transmembrane helix</keyword>
<feature type="domain" description="Protein FecR C-terminal" evidence="3">
    <location>
        <begin position="314"/>
        <end position="381"/>
    </location>
</feature>
<accession>A0A1K2IIZ3</accession>
<dbReference type="OrthoDB" id="651134at2"/>
<evidence type="ECO:0000259" key="3">
    <source>
        <dbReference type="Pfam" id="PF16344"/>
    </source>
</evidence>
<sequence length="382" mass="44143">MISKKEQELIVKYLTKQASFLELDELSLWLENSSNEKEFINYLKINYAIDFNMKKFDSINSKKQLIELINKEKKIYKLRKVKKIAKYVAIAIFFLGIGYIYQNGYLFNKPNHIIKSESVTLQLENGNVEIINENGTSKVLDSEGNIVGSQNGTQLVYNNEVEKETLIYNTLNVPYGKRFKIQLSDGTIVHLNAGTSLKYPVKFLKGEKRKVFLIGEAFFNVAKDAKHPFIVDSDALDIQVLGTQFNVSSYPEDDVTDVVLVEGSVNLHLEKNSNTNDDIILKPGYKGSFIKEEDNISTKQVLTNIYTSWIYGELFFRNTTFENILKKLERHYNVTIINKNLKLSKEEFNASFREAPIEKILEYFKITYNINYTINENNITIY</sequence>
<dbReference type="Gene3D" id="2.60.120.1440">
    <property type="match status" value="1"/>
</dbReference>
<protein>
    <submittedName>
        <fullName evidence="4">FecR protein</fullName>
    </submittedName>
</protein>
<dbReference type="AlphaFoldDB" id="A0A1K2IIZ3"/>
<feature type="domain" description="FecR protein" evidence="2">
    <location>
        <begin position="171"/>
        <end position="266"/>
    </location>
</feature>
<keyword evidence="5" id="KW-1185">Reference proteome</keyword>
<dbReference type="EMBL" id="FPKV01000002">
    <property type="protein sequence ID" value="SFZ92262.1"/>
    <property type="molecule type" value="Genomic_DNA"/>
</dbReference>
<gene>
    <name evidence="4" type="ORF">SAMN05428642_102621</name>
</gene>
<dbReference type="RefSeq" id="WP_072401620.1">
    <property type="nucleotide sequence ID" value="NZ_FPKV01000002.1"/>
</dbReference>
<dbReference type="InterPro" id="IPR012373">
    <property type="entry name" value="Ferrdict_sens_TM"/>
</dbReference>
<keyword evidence="1" id="KW-0472">Membrane</keyword>
<evidence type="ECO:0000313" key="4">
    <source>
        <dbReference type="EMBL" id="SFZ92262.1"/>
    </source>
</evidence>
<evidence type="ECO:0000313" key="5">
    <source>
        <dbReference type="Proteomes" id="UP000182544"/>
    </source>
</evidence>
<dbReference type="Pfam" id="PF16344">
    <property type="entry name" value="FecR_C"/>
    <property type="match status" value="1"/>
</dbReference>